<evidence type="ECO:0000259" key="6">
    <source>
        <dbReference type="Pfam" id="PF00700"/>
    </source>
</evidence>
<comment type="subcellular location">
    <subcellularLocation>
        <location evidence="3">Secreted</location>
    </subcellularLocation>
    <subcellularLocation>
        <location evidence="3">Bacterial flagellum</location>
    </subcellularLocation>
</comment>
<accession>A0ABQ3DWJ8</accession>
<keyword evidence="4" id="KW-0175">Coiled coil</keyword>
<dbReference type="EMBL" id="BMXE01000001">
    <property type="protein sequence ID" value="GHB18537.1"/>
    <property type="molecule type" value="Genomic_DNA"/>
</dbReference>
<comment type="caution">
    <text evidence="7">The sequence shown here is derived from an EMBL/GenBank/DDBJ whole genome shotgun (WGS) entry which is preliminary data.</text>
</comment>
<proteinExistence type="inferred from homology"/>
<evidence type="ECO:0000256" key="1">
    <source>
        <dbReference type="ARBA" id="ARBA00005709"/>
    </source>
</evidence>
<evidence type="ECO:0000313" key="8">
    <source>
        <dbReference type="Proteomes" id="UP000637980"/>
    </source>
</evidence>
<dbReference type="PRINTS" id="PR00207">
    <property type="entry name" value="FLAGELLIN"/>
</dbReference>
<dbReference type="Proteomes" id="UP000637980">
    <property type="component" value="Unassembled WGS sequence"/>
</dbReference>
<feature type="domain" description="Flagellin N-terminal" evidence="5">
    <location>
        <begin position="6"/>
        <end position="137"/>
    </location>
</feature>
<comment type="function">
    <text evidence="3">Flagellin is the subunit protein which polymerizes to form the filaments of bacterial flagella.</text>
</comment>
<protein>
    <recommendedName>
        <fullName evidence="3">Flagellin</fullName>
    </recommendedName>
</protein>
<dbReference type="PANTHER" id="PTHR42792:SF2">
    <property type="entry name" value="FLAGELLIN"/>
    <property type="match status" value="1"/>
</dbReference>
<keyword evidence="7" id="KW-0969">Cilium</keyword>
<keyword evidence="8" id="KW-1185">Reference proteome</keyword>
<reference evidence="8" key="1">
    <citation type="journal article" date="2019" name="Int. J. Syst. Evol. Microbiol.">
        <title>The Global Catalogue of Microorganisms (GCM) 10K type strain sequencing project: providing services to taxonomists for standard genome sequencing and annotation.</title>
        <authorList>
            <consortium name="The Broad Institute Genomics Platform"/>
            <consortium name="The Broad Institute Genome Sequencing Center for Infectious Disease"/>
            <person name="Wu L."/>
            <person name="Ma J."/>
        </authorList>
    </citation>
    <scope>NUCLEOTIDE SEQUENCE [LARGE SCALE GENOMIC DNA]</scope>
    <source>
        <strain evidence="8">KCTC 12861</strain>
    </source>
</reference>
<dbReference type="Gene3D" id="1.20.1330.10">
    <property type="entry name" value="f41 fragment of flagellin, N-terminal domain"/>
    <property type="match status" value="1"/>
</dbReference>
<dbReference type="InterPro" id="IPR001029">
    <property type="entry name" value="Flagellin_N"/>
</dbReference>
<dbReference type="PANTHER" id="PTHR42792">
    <property type="entry name" value="FLAGELLIN"/>
    <property type="match status" value="1"/>
</dbReference>
<evidence type="ECO:0000259" key="5">
    <source>
        <dbReference type="Pfam" id="PF00669"/>
    </source>
</evidence>
<keyword evidence="7" id="KW-0282">Flagellum</keyword>
<keyword evidence="3" id="KW-0964">Secreted</keyword>
<evidence type="ECO:0000313" key="7">
    <source>
        <dbReference type="EMBL" id="GHB18537.1"/>
    </source>
</evidence>
<feature type="coiled-coil region" evidence="4">
    <location>
        <begin position="98"/>
        <end position="125"/>
    </location>
</feature>
<dbReference type="InterPro" id="IPR001492">
    <property type="entry name" value="Flagellin"/>
</dbReference>
<organism evidence="7 8">
    <name type="scientific">Pseudovibrio japonicus</name>
    <dbReference type="NCBI Taxonomy" id="366534"/>
    <lineage>
        <taxon>Bacteria</taxon>
        <taxon>Pseudomonadati</taxon>
        <taxon>Pseudomonadota</taxon>
        <taxon>Alphaproteobacteria</taxon>
        <taxon>Hyphomicrobiales</taxon>
        <taxon>Stappiaceae</taxon>
        <taxon>Pseudovibrio</taxon>
    </lineage>
</organism>
<feature type="domain" description="Flagellin C-terminal" evidence="6">
    <location>
        <begin position="323"/>
        <end position="407"/>
    </location>
</feature>
<dbReference type="SUPFAM" id="SSF64518">
    <property type="entry name" value="Phase 1 flagellin"/>
    <property type="match status" value="1"/>
</dbReference>
<name>A0ABQ3DWJ8_9HYPH</name>
<evidence type="ECO:0000256" key="2">
    <source>
        <dbReference type="ARBA" id="ARBA00023143"/>
    </source>
</evidence>
<dbReference type="InterPro" id="IPR046358">
    <property type="entry name" value="Flagellin_C"/>
</dbReference>
<keyword evidence="7" id="KW-0966">Cell projection</keyword>
<keyword evidence="2 3" id="KW-0975">Bacterial flagellum</keyword>
<comment type="similarity">
    <text evidence="1 3">Belongs to the bacterial flagellin family.</text>
</comment>
<gene>
    <name evidence="7" type="primary">flaB</name>
    <name evidence="7" type="ORF">GCM10007094_02870</name>
</gene>
<dbReference type="Pfam" id="PF00700">
    <property type="entry name" value="Flagellin_C"/>
    <property type="match status" value="1"/>
</dbReference>
<dbReference type="RefSeq" id="WP_189434718.1">
    <property type="nucleotide sequence ID" value="NZ_BMXE01000001.1"/>
</dbReference>
<dbReference type="Pfam" id="PF00669">
    <property type="entry name" value="Flagellin_N"/>
    <property type="match status" value="1"/>
</dbReference>
<evidence type="ECO:0000256" key="3">
    <source>
        <dbReference type="RuleBase" id="RU362073"/>
    </source>
</evidence>
<evidence type="ECO:0000256" key="4">
    <source>
        <dbReference type="SAM" id="Coils"/>
    </source>
</evidence>
<sequence>MSSLLTNTSAMVALQTLKGINNDMATTQNRISTGMRVSDASDNAAYWSIATTMESDNTALSAVEDALGLGAATVDVAFTAMDKAVEVVDQIKAKLTTAKDGTVDREKIQADIDQLQEQLKTIASSANFSGENWLQQDKSTDNLMKEIVGSFTRTAEGQVEIQNIEVDTGSIVLVDTNGDAAANSGILSSQLGAIDIGDDVDIDNLTIVVGGDVNNVTVTFQDGSGNDLTGIEADALAAMVTEHYVNNVPATLPTATNVEDLFDAAVAGPPAVPAGALRADADQLQTDLTAATDTLSKSTILDFDIGGLTNSVLDKALLTAVVAKVDATFQAMTDAATDLGSAKARVDMQKQFASDLSDAIERGVGQLVDADMNEESTRLKALQTQQQLGIQALSIANSGSENILSLFR</sequence>